<dbReference type="Proteomes" id="UP000192929">
    <property type="component" value="Unassembled WGS sequence"/>
</dbReference>
<name>A0A1X7CUR5_9MICC</name>
<dbReference type="AlphaFoldDB" id="A0A1X7CUR5"/>
<proteinExistence type="predicted"/>
<evidence type="ECO:0000313" key="1">
    <source>
        <dbReference type="EMBL" id="SMF03551.1"/>
    </source>
</evidence>
<dbReference type="EMBL" id="FXAC01000006">
    <property type="protein sequence ID" value="SMF03551.1"/>
    <property type="molecule type" value="Genomic_DNA"/>
</dbReference>
<accession>A0A1X7CUR5</accession>
<organism evidence="1 2">
    <name type="scientific">Kocuria marina subsp. indica</name>
    <dbReference type="NCBI Taxonomy" id="1049583"/>
    <lineage>
        <taxon>Bacteria</taxon>
        <taxon>Bacillati</taxon>
        <taxon>Actinomycetota</taxon>
        <taxon>Actinomycetes</taxon>
        <taxon>Micrococcales</taxon>
        <taxon>Micrococcaceae</taxon>
        <taxon>Kocuria</taxon>
    </lineage>
</organism>
<gene>
    <name evidence="1" type="ORF">SAMN06296028_10648</name>
</gene>
<protein>
    <submittedName>
        <fullName evidence="1">Uncharacterized protein</fullName>
    </submittedName>
</protein>
<sequence>MPAILAASSTAVALASVAAWLVTAVLSRHEQHAEVS</sequence>
<reference evidence="2" key="1">
    <citation type="submission" date="2017-04" db="EMBL/GenBank/DDBJ databases">
        <authorList>
            <person name="Varghese N."/>
            <person name="Submissions S."/>
        </authorList>
    </citation>
    <scope>NUCLEOTIDE SEQUENCE [LARGE SCALE GENOMIC DNA]</scope>
    <source>
        <strain evidence="2">NIO-1021</strain>
    </source>
</reference>
<evidence type="ECO:0000313" key="2">
    <source>
        <dbReference type="Proteomes" id="UP000192929"/>
    </source>
</evidence>
<keyword evidence="2" id="KW-1185">Reference proteome</keyword>